<evidence type="ECO:0000256" key="2">
    <source>
        <dbReference type="PROSITE-ProRule" id="PRU00335"/>
    </source>
</evidence>
<sequence length="225" mass="24953">MLEDGAADRGDEGAPPAPRRKRPSSPRQIEKNSETRRRIVEAAGKVVGRHGYAGASIARITAEAGVAHGAFYLHFANRQALVDVLLPEIGAGMLRAISAAVRDCPSLEEIERRGLTANFEYLARHPELDRVMNEAELYAPDSFDRYVGMIQERYRRSLMRSRDRGDLRPFSDAEIATVAALLTGARSYLLRLYAREGASGMKPLGREQIEIYLDVFLNGIAARRA</sequence>
<dbReference type="SUPFAM" id="SSF46689">
    <property type="entry name" value="Homeodomain-like"/>
    <property type="match status" value="1"/>
</dbReference>
<keyword evidence="1 2" id="KW-0238">DNA-binding</keyword>
<organism evidence="5 6">
    <name type="scientific">Methylobacterium crusticola</name>
    <dbReference type="NCBI Taxonomy" id="1697972"/>
    <lineage>
        <taxon>Bacteria</taxon>
        <taxon>Pseudomonadati</taxon>
        <taxon>Pseudomonadota</taxon>
        <taxon>Alphaproteobacteria</taxon>
        <taxon>Hyphomicrobiales</taxon>
        <taxon>Methylobacteriaceae</taxon>
        <taxon>Methylobacterium</taxon>
    </lineage>
</organism>
<evidence type="ECO:0000256" key="3">
    <source>
        <dbReference type="SAM" id="MobiDB-lite"/>
    </source>
</evidence>
<feature type="compositionally biased region" description="Basic and acidic residues" evidence="3">
    <location>
        <begin position="1"/>
        <end position="12"/>
    </location>
</feature>
<gene>
    <name evidence="5" type="primary">betI_6</name>
    <name evidence="5" type="ORF">OPKNFCMD_4979</name>
</gene>
<dbReference type="EMBL" id="BPQH01000017">
    <property type="protein sequence ID" value="GJD52217.1"/>
    <property type="molecule type" value="Genomic_DNA"/>
</dbReference>
<dbReference type="Pfam" id="PF00440">
    <property type="entry name" value="TetR_N"/>
    <property type="match status" value="1"/>
</dbReference>
<proteinExistence type="predicted"/>
<reference evidence="5" key="2">
    <citation type="submission" date="2021-08" db="EMBL/GenBank/DDBJ databases">
        <authorList>
            <person name="Tani A."/>
            <person name="Ola A."/>
            <person name="Ogura Y."/>
            <person name="Katsura K."/>
            <person name="Hayashi T."/>
        </authorList>
    </citation>
    <scope>NUCLEOTIDE SEQUENCE</scope>
    <source>
        <strain evidence="5">KCTC 52305</strain>
    </source>
</reference>
<evidence type="ECO:0000313" key="5">
    <source>
        <dbReference type="EMBL" id="GJD52217.1"/>
    </source>
</evidence>
<dbReference type="PRINTS" id="PR00455">
    <property type="entry name" value="HTHTETR"/>
</dbReference>
<comment type="caution">
    <text evidence="5">The sequence shown here is derived from an EMBL/GenBank/DDBJ whole genome shotgun (WGS) entry which is preliminary data.</text>
</comment>
<dbReference type="PROSITE" id="PS50977">
    <property type="entry name" value="HTH_TETR_2"/>
    <property type="match status" value="1"/>
</dbReference>
<accession>A0ABQ4R458</accession>
<dbReference type="InterPro" id="IPR050624">
    <property type="entry name" value="HTH-type_Tx_Regulator"/>
</dbReference>
<evidence type="ECO:0000256" key="1">
    <source>
        <dbReference type="ARBA" id="ARBA00023125"/>
    </source>
</evidence>
<feature type="domain" description="HTH tetR-type" evidence="4">
    <location>
        <begin position="33"/>
        <end position="93"/>
    </location>
</feature>
<reference evidence="5" key="1">
    <citation type="journal article" date="2021" name="Front. Microbiol.">
        <title>Comprehensive Comparative Genomics and Phenotyping of Methylobacterium Species.</title>
        <authorList>
            <person name="Alessa O."/>
            <person name="Ogura Y."/>
            <person name="Fujitani Y."/>
            <person name="Takami H."/>
            <person name="Hayashi T."/>
            <person name="Sahin N."/>
            <person name="Tani A."/>
        </authorList>
    </citation>
    <scope>NUCLEOTIDE SEQUENCE</scope>
    <source>
        <strain evidence="5">KCTC 52305</strain>
    </source>
</reference>
<dbReference type="Proteomes" id="UP001055167">
    <property type="component" value="Unassembled WGS sequence"/>
</dbReference>
<name>A0ABQ4R458_9HYPH</name>
<dbReference type="RefSeq" id="WP_128563130.1">
    <property type="nucleotide sequence ID" value="NZ_BPQH01000017.1"/>
</dbReference>
<dbReference type="InterPro" id="IPR009057">
    <property type="entry name" value="Homeodomain-like_sf"/>
</dbReference>
<keyword evidence="6" id="KW-1185">Reference proteome</keyword>
<feature type="region of interest" description="Disordered" evidence="3">
    <location>
        <begin position="1"/>
        <end position="34"/>
    </location>
</feature>
<dbReference type="PANTHER" id="PTHR43479:SF11">
    <property type="entry name" value="ACREF_ENVCD OPERON REPRESSOR-RELATED"/>
    <property type="match status" value="1"/>
</dbReference>
<dbReference type="PANTHER" id="PTHR43479">
    <property type="entry name" value="ACREF/ENVCD OPERON REPRESSOR-RELATED"/>
    <property type="match status" value="1"/>
</dbReference>
<protein>
    <submittedName>
        <fullName evidence="5">HTH-type transcriptional regulator BetI</fullName>
    </submittedName>
</protein>
<feature type="DNA-binding region" description="H-T-H motif" evidence="2">
    <location>
        <begin position="56"/>
        <end position="75"/>
    </location>
</feature>
<evidence type="ECO:0000259" key="4">
    <source>
        <dbReference type="PROSITE" id="PS50977"/>
    </source>
</evidence>
<dbReference type="Gene3D" id="1.10.357.10">
    <property type="entry name" value="Tetracycline Repressor, domain 2"/>
    <property type="match status" value="1"/>
</dbReference>
<dbReference type="InterPro" id="IPR001647">
    <property type="entry name" value="HTH_TetR"/>
</dbReference>
<evidence type="ECO:0000313" key="6">
    <source>
        <dbReference type="Proteomes" id="UP001055167"/>
    </source>
</evidence>